<dbReference type="InterPro" id="IPR019264">
    <property type="entry name" value="DUF2179"/>
</dbReference>
<feature type="transmembrane region" description="Helical" evidence="6">
    <location>
        <begin position="21"/>
        <end position="37"/>
    </location>
</feature>
<feature type="transmembrane region" description="Helical" evidence="6">
    <location>
        <begin position="122"/>
        <end position="141"/>
    </location>
</feature>
<feature type="domain" description="DUF2179" evidence="7">
    <location>
        <begin position="236"/>
        <end position="287"/>
    </location>
</feature>
<evidence type="ECO:0000313" key="8">
    <source>
        <dbReference type="EMBL" id="HCW94209.1"/>
    </source>
</evidence>
<dbReference type="InterPro" id="IPR051461">
    <property type="entry name" value="UPF0750_membrane"/>
</dbReference>
<feature type="transmembrane region" description="Helical" evidence="6">
    <location>
        <begin position="43"/>
        <end position="70"/>
    </location>
</feature>
<evidence type="ECO:0000259" key="7">
    <source>
        <dbReference type="Pfam" id="PF10035"/>
    </source>
</evidence>
<feature type="transmembrane region" description="Helical" evidence="6">
    <location>
        <begin position="82"/>
        <end position="102"/>
    </location>
</feature>
<protein>
    <submittedName>
        <fullName evidence="8">YitT family protein</fullName>
    </submittedName>
</protein>
<evidence type="ECO:0000256" key="3">
    <source>
        <dbReference type="ARBA" id="ARBA00022692"/>
    </source>
</evidence>
<dbReference type="CDD" id="cd16380">
    <property type="entry name" value="YitT_C"/>
    <property type="match status" value="1"/>
</dbReference>
<name>A0A3D5QG17_FLESI</name>
<dbReference type="Pfam" id="PF10035">
    <property type="entry name" value="DUF2179"/>
    <property type="match status" value="1"/>
</dbReference>
<evidence type="ECO:0000256" key="1">
    <source>
        <dbReference type="ARBA" id="ARBA00004651"/>
    </source>
</evidence>
<keyword evidence="2" id="KW-1003">Cell membrane</keyword>
<accession>A0A3D5QG17</accession>
<keyword evidence="5 6" id="KW-0472">Membrane</keyword>
<dbReference type="PANTHER" id="PTHR33545:SF5">
    <property type="entry name" value="UPF0750 MEMBRANE PROTEIN YITT"/>
    <property type="match status" value="1"/>
</dbReference>
<reference evidence="8 9" key="1">
    <citation type="journal article" date="2018" name="Nat. Biotechnol.">
        <title>A standardized bacterial taxonomy based on genome phylogeny substantially revises the tree of life.</title>
        <authorList>
            <person name="Parks D.H."/>
            <person name="Chuvochina M."/>
            <person name="Waite D.W."/>
            <person name="Rinke C."/>
            <person name="Skarshewski A."/>
            <person name="Chaumeil P.A."/>
            <person name="Hugenholtz P."/>
        </authorList>
    </citation>
    <scope>NUCLEOTIDE SEQUENCE [LARGE SCALE GENOMIC DNA]</scope>
    <source>
        <strain evidence="8">UBA8672</strain>
    </source>
</reference>
<dbReference type="InterPro" id="IPR015867">
    <property type="entry name" value="N-reg_PII/ATP_PRibTrfase_C"/>
</dbReference>
<comment type="subcellular location">
    <subcellularLocation>
        <location evidence="1">Cell membrane</location>
        <topology evidence="1">Multi-pass membrane protein</topology>
    </subcellularLocation>
</comment>
<dbReference type="Gene3D" id="3.30.70.120">
    <property type="match status" value="1"/>
</dbReference>
<evidence type="ECO:0000256" key="4">
    <source>
        <dbReference type="ARBA" id="ARBA00022989"/>
    </source>
</evidence>
<evidence type="ECO:0000256" key="2">
    <source>
        <dbReference type="ARBA" id="ARBA00022475"/>
    </source>
</evidence>
<keyword evidence="4 6" id="KW-1133">Transmembrane helix</keyword>
<dbReference type="InterPro" id="IPR003740">
    <property type="entry name" value="YitT"/>
</dbReference>
<sequence>MLRLRSFIELYGLPRIINNQIWIAAGSIIAALGYALFQVPFNIVAGGIGGIGIIINHFTGLPVGVLYFVLNIPLLVVGFRHLGRWQFLFSTLSSVIVFSVFADYFGYILPVTLEKFPITNDLLLNALYGGIIFGIGSGIIFRFGGTIGGTSIIGRIINNKTGFPLSQSYFFADGLIILTAGFVFGWELAMLALITLFFVGFANDFVMEGVSQARTITIITNKPNELKHEMMHKLRRGISQWNVTGGYSNKEYTMLFCTVSRSQVQDIKTIVAEVNPEAFLVIGVAQQARNGHGFKLLKAGKKSKKNINVEETAEETG</sequence>
<dbReference type="GO" id="GO:0005886">
    <property type="term" value="C:plasma membrane"/>
    <property type="evidence" value="ECO:0007669"/>
    <property type="project" value="UniProtKB-SubCell"/>
</dbReference>
<evidence type="ECO:0000256" key="5">
    <source>
        <dbReference type="ARBA" id="ARBA00023136"/>
    </source>
</evidence>
<organism evidence="8 9">
    <name type="scientific">Flexistipes sinusarabici</name>
    <dbReference type="NCBI Taxonomy" id="2352"/>
    <lineage>
        <taxon>Bacteria</taxon>
        <taxon>Pseudomonadati</taxon>
        <taxon>Deferribacterota</taxon>
        <taxon>Deferribacteres</taxon>
        <taxon>Deferribacterales</taxon>
        <taxon>Flexistipitaceae</taxon>
        <taxon>Flexistipes</taxon>
    </lineage>
</organism>
<evidence type="ECO:0000256" key="6">
    <source>
        <dbReference type="SAM" id="Phobius"/>
    </source>
</evidence>
<dbReference type="AlphaFoldDB" id="A0A3D5QG17"/>
<dbReference type="Pfam" id="PF02588">
    <property type="entry name" value="YitT_membrane"/>
    <property type="match status" value="1"/>
</dbReference>
<evidence type="ECO:0000313" key="9">
    <source>
        <dbReference type="Proteomes" id="UP000262325"/>
    </source>
</evidence>
<keyword evidence="3 6" id="KW-0812">Transmembrane</keyword>
<gene>
    <name evidence="8" type="ORF">DHM44_11075</name>
</gene>
<proteinExistence type="predicted"/>
<dbReference type="Proteomes" id="UP000262325">
    <property type="component" value="Unassembled WGS sequence"/>
</dbReference>
<comment type="caution">
    <text evidence="8">The sequence shown here is derived from an EMBL/GenBank/DDBJ whole genome shotgun (WGS) entry which is preliminary data.</text>
</comment>
<dbReference type="PIRSF" id="PIRSF006483">
    <property type="entry name" value="Membrane_protein_YitT"/>
    <property type="match status" value="1"/>
</dbReference>
<dbReference type="EMBL" id="DPPF01000236">
    <property type="protein sequence ID" value="HCW94209.1"/>
    <property type="molecule type" value="Genomic_DNA"/>
</dbReference>
<dbReference type="PANTHER" id="PTHR33545">
    <property type="entry name" value="UPF0750 MEMBRANE PROTEIN YITT-RELATED"/>
    <property type="match status" value="1"/>
</dbReference>